<comment type="subcellular location">
    <subcellularLocation>
        <location evidence="1">Nucleus</location>
    </subcellularLocation>
</comment>
<dbReference type="GO" id="GO:0003682">
    <property type="term" value="F:chromatin binding"/>
    <property type="evidence" value="ECO:0007669"/>
    <property type="project" value="UniProtKB-ARBA"/>
</dbReference>
<feature type="domain" description="C2H2-type" evidence="11">
    <location>
        <begin position="126"/>
        <end position="155"/>
    </location>
</feature>
<dbReference type="FunFam" id="3.30.160.60:FF:000072">
    <property type="entry name" value="zinc finger protein 143 isoform X1"/>
    <property type="match status" value="1"/>
</dbReference>
<keyword evidence="6" id="KW-0805">Transcription regulation</keyword>
<dbReference type="PROSITE" id="PS50157">
    <property type="entry name" value="ZINC_FINGER_C2H2_2"/>
    <property type="match status" value="11"/>
</dbReference>
<keyword evidence="4 10" id="KW-0863">Zinc-finger</keyword>
<dbReference type="FunCoup" id="A0A482X198">
    <property type="interactions" value="217"/>
</dbReference>
<dbReference type="Pfam" id="PF13465">
    <property type="entry name" value="zf-H2C2_2"/>
    <property type="match status" value="1"/>
</dbReference>
<feature type="domain" description="C2H2-type" evidence="11">
    <location>
        <begin position="41"/>
        <end position="69"/>
    </location>
</feature>
<evidence type="ECO:0000256" key="9">
    <source>
        <dbReference type="ARBA" id="ARBA00023242"/>
    </source>
</evidence>
<gene>
    <name evidence="12" type="ORF">LSTR_LSTR001168</name>
</gene>
<dbReference type="FunFam" id="3.30.160.60:FF:000446">
    <property type="entry name" value="Zinc finger protein"/>
    <property type="match status" value="1"/>
</dbReference>
<dbReference type="InterPro" id="IPR013087">
    <property type="entry name" value="Znf_C2H2_type"/>
</dbReference>
<feature type="domain" description="C2H2-type" evidence="11">
    <location>
        <begin position="297"/>
        <end position="332"/>
    </location>
</feature>
<evidence type="ECO:0000256" key="3">
    <source>
        <dbReference type="ARBA" id="ARBA00022737"/>
    </source>
</evidence>
<dbReference type="Proteomes" id="UP000291343">
    <property type="component" value="Unassembled WGS sequence"/>
</dbReference>
<keyword evidence="8" id="KW-0804">Transcription</keyword>
<name>A0A482X198_LAOST</name>
<dbReference type="GO" id="GO:0005634">
    <property type="term" value="C:nucleus"/>
    <property type="evidence" value="ECO:0007669"/>
    <property type="project" value="UniProtKB-SubCell"/>
</dbReference>
<evidence type="ECO:0000313" key="13">
    <source>
        <dbReference type="Proteomes" id="UP000291343"/>
    </source>
</evidence>
<dbReference type="STRING" id="195883.A0A482X198"/>
<proteinExistence type="predicted"/>
<keyword evidence="5" id="KW-0862">Zinc</keyword>
<dbReference type="PANTHER" id="PTHR16515">
    <property type="entry name" value="PR DOMAIN ZINC FINGER PROTEIN"/>
    <property type="match status" value="1"/>
</dbReference>
<dbReference type="GO" id="GO:0040029">
    <property type="term" value="P:epigenetic regulation of gene expression"/>
    <property type="evidence" value="ECO:0007669"/>
    <property type="project" value="UniProtKB-ARBA"/>
</dbReference>
<dbReference type="FunFam" id="3.30.160.60:FF:000145">
    <property type="entry name" value="Zinc finger protein 574"/>
    <property type="match status" value="1"/>
</dbReference>
<dbReference type="FunFam" id="3.30.160.60:FF:000358">
    <property type="entry name" value="zinc finger protein 24"/>
    <property type="match status" value="1"/>
</dbReference>
<evidence type="ECO:0000256" key="2">
    <source>
        <dbReference type="ARBA" id="ARBA00022723"/>
    </source>
</evidence>
<feature type="domain" description="C2H2-type" evidence="11">
    <location>
        <begin position="70"/>
        <end position="97"/>
    </location>
</feature>
<evidence type="ECO:0000259" key="11">
    <source>
        <dbReference type="PROSITE" id="PS50157"/>
    </source>
</evidence>
<keyword evidence="13" id="KW-1185">Reference proteome</keyword>
<sequence>MGQKRRHDPKSSHVCTECNKSFSMPYKLKKHMRMHTGERPYKCSDCNASFSQSGGLRNHVLSQHKADDVFQCNYCQKQFPIKDRLKLHMRIHTGEKPYRCNECDKTFARASQLNQHTNTHLKVRPFSCSFAMCDASFASRNNLVNHIKRHINQTDYVCSLCGKGFIRSDGLQKHLSRFHANERAFECKICNKRYKGHLLQHMRIHMEEKPHACSYCSMRFVQKSQLTVHERTHSGIRPYRCQICHMAFAHSTALKMHIHRHTGEKPFKCLMCADRAFSQLPHLKKHMLAIHKTDKPYLCKPCGEFFKTKSQLLDHERECRPDASAPHSEPTPTSLEQMRILLAILLQKISTPARLTSFGYGKKLIDDVLCESIKSSGREPCLDESLLPLVRLRKNVEILLEWTVPKEYMDKFRQQNRSTEELMRELTS</sequence>
<feature type="domain" description="C2H2-type" evidence="11">
    <location>
        <begin position="267"/>
        <end position="296"/>
    </location>
</feature>
<feature type="domain" description="C2H2-type" evidence="11">
    <location>
        <begin position="13"/>
        <end position="40"/>
    </location>
</feature>
<evidence type="ECO:0000256" key="5">
    <source>
        <dbReference type="ARBA" id="ARBA00022833"/>
    </source>
</evidence>
<dbReference type="PANTHER" id="PTHR16515:SF49">
    <property type="entry name" value="GASTRULA ZINC FINGER PROTEIN XLCGF49.1-LIKE-RELATED"/>
    <property type="match status" value="1"/>
</dbReference>
<organism evidence="12 13">
    <name type="scientific">Laodelphax striatellus</name>
    <name type="common">Small brown planthopper</name>
    <name type="synonym">Delphax striatella</name>
    <dbReference type="NCBI Taxonomy" id="195883"/>
    <lineage>
        <taxon>Eukaryota</taxon>
        <taxon>Metazoa</taxon>
        <taxon>Ecdysozoa</taxon>
        <taxon>Arthropoda</taxon>
        <taxon>Hexapoda</taxon>
        <taxon>Insecta</taxon>
        <taxon>Pterygota</taxon>
        <taxon>Neoptera</taxon>
        <taxon>Paraneoptera</taxon>
        <taxon>Hemiptera</taxon>
        <taxon>Auchenorrhyncha</taxon>
        <taxon>Fulgoroidea</taxon>
        <taxon>Delphacidae</taxon>
        <taxon>Criomorphinae</taxon>
        <taxon>Laodelphax</taxon>
    </lineage>
</organism>
<keyword evidence="3" id="KW-0677">Repeat</keyword>
<feature type="domain" description="C2H2-type" evidence="11">
    <location>
        <begin position="156"/>
        <end position="184"/>
    </location>
</feature>
<dbReference type="EMBL" id="QKKF02019844">
    <property type="protein sequence ID" value="RZF39647.1"/>
    <property type="molecule type" value="Genomic_DNA"/>
</dbReference>
<dbReference type="Pfam" id="PF00096">
    <property type="entry name" value="zf-C2H2"/>
    <property type="match status" value="6"/>
</dbReference>
<dbReference type="InParanoid" id="A0A482X198"/>
<protein>
    <recommendedName>
        <fullName evidence="11">C2H2-type domain-containing protein</fullName>
    </recommendedName>
</protein>
<dbReference type="FunFam" id="3.30.160.60:FF:000646">
    <property type="entry name" value="Myeloid zinc finger 1"/>
    <property type="match status" value="1"/>
</dbReference>
<keyword evidence="7" id="KW-0238">DNA-binding</keyword>
<feature type="domain" description="C2H2-type" evidence="11">
    <location>
        <begin position="211"/>
        <end position="238"/>
    </location>
</feature>
<dbReference type="SUPFAM" id="SSF57667">
    <property type="entry name" value="beta-beta-alpha zinc fingers"/>
    <property type="match status" value="6"/>
</dbReference>
<dbReference type="SMART" id="SM00355">
    <property type="entry name" value="ZnF_C2H2"/>
    <property type="match status" value="11"/>
</dbReference>
<reference evidence="12 13" key="1">
    <citation type="journal article" date="2017" name="Gigascience">
        <title>Genome sequence of the small brown planthopper, Laodelphax striatellus.</title>
        <authorList>
            <person name="Zhu J."/>
            <person name="Jiang F."/>
            <person name="Wang X."/>
            <person name="Yang P."/>
            <person name="Bao Y."/>
            <person name="Zhao W."/>
            <person name="Wang W."/>
            <person name="Lu H."/>
            <person name="Wang Q."/>
            <person name="Cui N."/>
            <person name="Li J."/>
            <person name="Chen X."/>
            <person name="Luo L."/>
            <person name="Yu J."/>
            <person name="Kang L."/>
            <person name="Cui F."/>
        </authorList>
    </citation>
    <scope>NUCLEOTIDE SEQUENCE [LARGE SCALE GENOMIC DNA]</scope>
    <source>
        <strain evidence="12">Lst14</strain>
    </source>
</reference>
<evidence type="ECO:0000256" key="6">
    <source>
        <dbReference type="ARBA" id="ARBA00023015"/>
    </source>
</evidence>
<dbReference type="FunFam" id="3.30.160.60:FF:001485">
    <property type="entry name" value="Krueppel-related zinc finger protein"/>
    <property type="match status" value="1"/>
</dbReference>
<dbReference type="PROSITE" id="PS00028">
    <property type="entry name" value="ZINC_FINGER_C2H2_1"/>
    <property type="match status" value="8"/>
</dbReference>
<feature type="domain" description="C2H2-type" evidence="11">
    <location>
        <begin position="98"/>
        <end position="125"/>
    </location>
</feature>
<dbReference type="InterPro" id="IPR050331">
    <property type="entry name" value="Zinc_finger"/>
</dbReference>
<keyword evidence="2" id="KW-0479">Metal-binding</keyword>
<dbReference type="GO" id="GO:0000785">
    <property type="term" value="C:chromatin"/>
    <property type="evidence" value="ECO:0007669"/>
    <property type="project" value="UniProtKB-ARBA"/>
</dbReference>
<dbReference type="InterPro" id="IPR036236">
    <property type="entry name" value="Znf_C2H2_sf"/>
</dbReference>
<dbReference type="FunFam" id="3.30.160.60:FF:000690">
    <property type="entry name" value="Zinc finger protein 354C"/>
    <property type="match status" value="1"/>
</dbReference>
<evidence type="ECO:0000256" key="8">
    <source>
        <dbReference type="ARBA" id="ARBA00023163"/>
    </source>
</evidence>
<dbReference type="GO" id="GO:0008270">
    <property type="term" value="F:zinc ion binding"/>
    <property type="evidence" value="ECO:0007669"/>
    <property type="project" value="UniProtKB-KW"/>
</dbReference>
<dbReference type="AlphaFoldDB" id="A0A482X198"/>
<evidence type="ECO:0000256" key="10">
    <source>
        <dbReference type="PROSITE-ProRule" id="PRU00042"/>
    </source>
</evidence>
<evidence type="ECO:0000256" key="4">
    <source>
        <dbReference type="ARBA" id="ARBA00022771"/>
    </source>
</evidence>
<accession>A0A482X198</accession>
<comment type="caution">
    <text evidence="12">The sequence shown here is derived from an EMBL/GenBank/DDBJ whole genome shotgun (WGS) entry which is preliminary data.</text>
</comment>
<evidence type="ECO:0000313" key="12">
    <source>
        <dbReference type="EMBL" id="RZF39647.1"/>
    </source>
</evidence>
<evidence type="ECO:0000256" key="7">
    <source>
        <dbReference type="ARBA" id="ARBA00023125"/>
    </source>
</evidence>
<dbReference type="Gene3D" id="3.30.160.60">
    <property type="entry name" value="Classic Zinc Finger"/>
    <property type="match status" value="11"/>
</dbReference>
<dbReference type="OrthoDB" id="3156061at2759"/>
<dbReference type="GO" id="GO:0003677">
    <property type="term" value="F:DNA binding"/>
    <property type="evidence" value="ECO:0007669"/>
    <property type="project" value="UniProtKB-KW"/>
</dbReference>
<feature type="domain" description="C2H2-type" evidence="11">
    <location>
        <begin position="239"/>
        <end position="266"/>
    </location>
</feature>
<evidence type="ECO:0000256" key="1">
    <source>
        <dbReference type="ARBA" id="ARBA00004123"/>
    </source>
</evidence>
<dbReference type="SMR" id="A0A482X198"/>
<keyword evidence="9" id="KW-0539">Nucleus</keyword>
<feature type="domain" description="C2H2-type" evidence="11">
    <location>
        <begin position="185"/>
        <end position="210"/>
    </location>
</feature>